<protein>
    <submittedName>
        <fullName evidence="2">Uncharacterized protein</fullName>
    </submittedName>
</protein>
<organism evidence="2 3">
    <name type="scientific">Lutibaculum baratangense AMV1</name>
    <dbReference type="NCBI Taxonomy" id="631454"/>
    <lineage>
        <taxon>Bacteria</taxon>
        <taxon>Pseudomonadati</taxon>
        <taxon>Pseudomonadota</taxon>
        <taxon>Alphaproteobacteria</taxon>
        <taxon>Hyphomicrobiales</taxon>
        <taxon>Tepidamorphaceae</taxon>
        <taxon>Lutibaculum</taxon>
    </lineage>
</organism>
<dbReference type="STRING" id="631454.N177_3707"/>
<dbReference type="Proteomes" id="UP000017819">
    <property type="component" value="Unassembled WGS sequence"/>
</dbReference>
<evidence type="ECO:0000256" key="1">
    <source>
        <dbReference type="SAM" id="MobiDB-lite"/>
    </source>
</evidence>
<dbReference type="EMBL" id="AWXZ01000040">
    <property type="protein sequence ID" value="ESR22571.1"/>
    <property type="molecule type" value="Genomic_DNA"/>
</dbReference>
<keyword evidence="3" id="KW-1185">Reference proteome</keyword>
<sequence>MAEPAKPASDEAHQPPAAPRPEKAVRSTASDAAARTLRNFPRTMDQLSK</sequence>
<comment type="caution">
    <text evidence="2">The sequence shown here is derived from an EMBL/GenBank/DDBJ whole genome shotgun (WGS) entry which is preliminary data.</text>
</comment>
<dbReference type="AlphaFoldDB" id="V4R8R7"/>
<reference evidence="2 3" key="1">
    <citation type="journal article" date="2014" name="Genome Announc.">
        <title>Draft Genome Sequence of Lutibaculum baratangense Strain AMV1T, Isolated from a Mud Volcano in Andamans, India.</title>
        <authorList>
            <person name="Singh A."/>
            <person name="Sreenivas A."/>
            <person name="Sathyanarayana Reddy G."/>
            <person name="Pinnaka A.K."/>
            <person name="Shivaji S."/>
        </authorList>
    </citation>
    <scope>NUCLEOTIDE SEQUENCE [LARGE SCALE GENOMIC DNA]</scope>
    <source>
        <strain evidence="2 3">AMV1</strain>
    </source>
</reference>
<name>V4R8R7_9HYPH</name>
<proteinExistence type="predicted"/>
<evidence type="ECO:0000313" key="2">
    <source>
        <dbReference type="EMBL" id="ESR22571.1"/>
    </source>
</evidence>
<evidence type="ECO:0000313" key="3">
    <source>
        <dbReference type="Proteomes" id="UP000017819"/>
    </source>
</evidence>
<gene>
    <name evidence="2" type="ORF">N177_3707</name>
</gene>
<feature type="region of interest" description="Disordered" evidence="1">
    <location>
        <begin position="1"/>
        <end position="49"/>
    </location>
</feature>
<accession>V4R8R7</accession>